<reference evidence="5" key="1">
    <citation type="submission" date="2017-05" db="EMBL/GenBank/DDBJ databases">
        <authorList>
            <person name="Kirkegaard R."/>
            <person name="Mcilroy J S."/>
        </authorList>
    </citation>
    <scope>NUCLEOTIDE SEQUENCE [LARGE SCALE GENOMIC DNA]</scope>
</reference>
<protein>
    <recommendedName>
        <fullName evidence="3">Helicase HerA central domain-containing protein</fullName>
    </recommendedName>
</protein>
<keyword evidence="1" id="KW-0175">Coiled coil</keyword>
<dbReference type="Gene3D" id="3.40.50.300">
    <property type="entry name" value="P-loop containing nucleotide triphosphate hydrolases"/>
    <property type="match status" value="2"/>
</dbReference>
<dbReference type="PANTHER" id="PTHR30121:SF6">
    <property type="entry name" value="SLR6007 PROTEIN"/>
    <property type="match status" value="1"/>
</dbReference>
<evidence type="ECO:0000259" key="3">
    <source>
        <dbReference type="Pfam" id="PF01935"/>
    </source>
</evidence>
<feature type="coiled-coil region" evidence="1">
    <location>
        <begin position="735"/>
        <end position="773"/>
    </location>
</feature>
<gene>
    <name evidence="4" type="ORF">CFX1CAM_0200</name>
</gene>
<dbReference type="KEGG" id="abat:CFX1CAM_0200"/>
<feature type="domain" description="Helicase HerA central" evidence="3">
    <location>
        <begin position="25"/>
        <end position="78"/>
    </location>
</feature>
<dbReference type="OrthoDB" id="9758751at2"/>
<dbReference type="Proteomes" id="UP000195514">
    <property type="component" value="Chromosome I"/>
</dbReference>
<dbReference type="InterPro" id="IPR002789">
    <property type="entry name" value="HerA_central"/>
</dbReference>
<dbReference type="Pfam" id="PF01935">
    <property type="entry name" value="DUF87"/>
    <property type="match status" value="1"/>
</dbReference>
<proteinExistence type="predicted"/>
<dbReference type="EMBL" id="LT859958">
    <property type="protein sequence ID" value="SMX53266.1"/>
    <property type="molecule type" value="Genomic_DNA"/>
</dbReference>
<dbReference type="SUPFAM" id="SSF52540">
    <property type="entry name" value="P-loop containing nucleoside triphosphate hydrolases"/>
    <property type="match status" value="1"/>
</dbReference>
<organism evidence="4 5">
    <name type="scientific">Candidatus Brevifilum fermentans</name>
    <dbReference type="NCBI Taxonomy" id="1986204"/>
    <lineage>
        <taxon>Bacteria</taxon>
        <taxon>Bacillati</taxon>
        <taxon>Chloroflexota</taxon>
        <taxon>Anaerolineae</taxon>
        <taxon>Anaerolineales</taxon>
        <taxon>Anaerolineaceae</taxon>
        <taxon>Candidatus Brevifilum</taxon>
    </lineage>
</organism>
<feature type="coiled-coil region" evidence="1">
    <location>
        <begin position="653"/>
        <end position="698"/>
    </location>
</feature>
<feature type="region of interest" description="Disordered" evidence="2">
    <location>
        <begin position="475"/>
        <end position="494"/>
    </location>
</feature>
<dbReference type="RefSeq" id="WP_087861214.1">
    <property type="nucleotide sequence ID" value="NZ_LT859958.1"/>
</dbReference>
<accession>A0A1Y6K125</accession>
<evidence type="ECO:0000256" key="1">
    <source>
        <dbReference type="SAM" id="Coils"/>
    </source>
</evidence>
<sequence length="824" mass="92711">MPGRNKDFYLGKTYDLETKALQEQQVFYDPDDLTTHAVITGMTGSGKTGLGVIMLEEAALQGIPAIVIDPKGDLTNLLLHFPDLLPEDFQPWVDQDAARREGISVEEAAEKAATLWKNGLASSGLGKPDLEALRDAVEYAVYTPGSDAGLPVSILASFSAPDIPWEGNREILRERISSTVTALLGLIGMRNIDPVQSKEHILLSNIFEEAWKAGKDLDLATLITHVQSPPFDKLGVFSLDQFYPQKDRFSLAMQLNNFLAAPSFHTWLEGQPLDIGQILWSPSGKPRHSVFYLAHLDDQERMFFVTLLYTAIESWMRTQKGSSSLRVMVYFDEIHGYLPPVSNPPSKTIILRLLKQARAFGVGLVLATQNPVDVDYKGLSNAGTWMIGRLQTDQDKARLLDGLEGAAPGVDRRSFDRMISLLGKRVFLLHNVHDSRPNIFHTRWAMNYLPGPLTRTQIPAVNALVKATERAAERPAAGVLSSTSEESPAGLGRDVAPVLPGSVPTFYYPDNRGISDAQQEVGSQIKGDIPRPQYFYRPELVGQARAVYLARKYNISEEVTFTVRIDKMQRRGLVRWENYTVQPLDLRMLEDRPLPDATFDTLENLSIVDARLLKDLENDFIDWIYRTQTLKLRLNEALGVVAEPGDSEETFRRKCENAMQEKLQAEVDALTKKHASQLKTLEDKLSREESRLDNYKSQLGHRRLEEAGKLAETVLGLARGRSRSVSSSLTKRRMTSQAKANVEKSELEIKNITRDIERIKSEQKDELAKVEQKWAETLEKVVVEPVSAYKKDIYVDRFALLWLPYYAFIKGEERVIVPAFRWGS</sequence>
<dbReference type="PANTHER" id="PTHR30121">
    <property type="entry name" value="UNCHARACTERIZED PROTEIN YJGR-RELATED"/>
    <property type="match status" value="1"/>
</dbReference>
<dbReference type="CDD" id="cd01127">
    <property type="entry name" value="TrwB_TraG_TraD_VirD4"/>
    <property type="match status" value="2"/>
</dbReference>
<name>A0A1Y6K125_9CHLR</name>
<dbReference type="InterPro" id="IPR051162">
    <property type="entry name" value="T4SS_component"/>
</dbReference>
<keyword evidence="5" id="KW-1185">Reference proteome</keyword>
<dbReference type="AlphaFoldDB" id="A0A1Y6K125"/>
<evidence type="ECO:0000313" key="5">
    <source>
        <dbReference type="Proteomes" id="UP000195514"/>
    </source>
</evidence>
<evidence type="ECO:0000256" key="2">
    <source>
        <dbReference type="SAM" id="MobiDB-lite"/>
    </source>
</evidence>
<dbReference type="InterPro" id="IPR027417">
    <property type="entry name" value="P-loop_NTPase"/>
</dbReference>
<evidence type="ECO:0000313" key="4">
    <source>
        <dbReference type="EMBL" id="SMX53266.1"/>
    </source>
</evidence>